<keyword evidence="3" id="KW-1185">Reference proteome</keyword>
<feature type="compositionally biased region" description="Pro residues" evidence="1">
    <location>
        <begin position="1"/>
        <end position="17"/>
    </location>
</feature>
<proteinExistence type="predicted"/>
<comment type="caution">
    <text evidence="2">The sequence shown here is derived from an EMBL/GenBank/DDBJ whole genome shotgun (WGS) entry which is preliminary data.</text>
</comment>
<dbReference type="EMBL" id="JAGGNH010000004">
    <property type="protein sequence ID" value="KAJ0973677.1"/>
    <property type="molecule type" value="Genomic_DNA"/>
</dbReference>
<dbReference type="AlphaFoldDB" id="A0A9D5CJJ5"/>
<protein>
    <submittedName>
        <fullName evidence="2">Uncharacterized protein</fullName>
    </submittedName>
</protein>
<evidence type="ECO:0000256" key="1">
    <source>
        <dbReference type="SAM" id="MobiDB-lite"/>
    </source>
</evidence>
<dbReference type="Proteomes" id="UP001085076">
    <property type="component" value="Miscellaneous, Linkage group lg04"/>
</dbReference>
<organism evidence="2 3">
    <name type="scientific">Dioscorea zingiberensis</name>
    <dbReference type="NCBI Taxonomy" id="325984"/>
    <lineage>
        <taxon>Eukaryota</taxon>
        <taxon>Viridiplantae</taxon>
        <taxon>Streptophyta</taxon>
        <taxon>Embryophyta</taxon>
        <taxon>Tracheophyta</taxon>
        <taxon>Spermatophyta</taxon>
        <taxon>Magnoliopsida</taxon>
        <taxon>Liliopsida</taxon>
        <taxon>Dioscoreales</taxon>
        <taxon>Dioscoreaceae</taxon>
        <taxon>Dioscorea</taxon>
    </lineage>
</organism>
<gene>
    <name evidence="2" type="ORF">J5N97_015642</name>
</gene>
<accession>A0A9D5CJJ5</accession>
<reference evidence="2" key="1">
    <citation type="submission" date="2021-03" db="EMBL/GenBank/DDBJ databases">
        <authorList>
            <person name="Li Z."/>
            <person name="Yang C."/>
        </authorList>
    </citation>
    <scope>NUCLEOTIDE SEQUENCE</scope>
    <source>
        <strain evidence="2">Dzin_1.0</strain>
        <tissue evidence="2">Leaf</tissue>
    </source>
</reference>
<feature type="region of interest" description="Disordered" evidence="1">
    <location>
        <begin position="1"/>
        <end position="86"/>
    </location>
</feature>
<feature type="compositionally biased region" description="Basic and acidic residues" evidence="1">
    <location>
        <begin position="66"/>
        <end position="83"/>
    </location>
</feature>
<reference evidence="2" key="2">
    <citation type="journal article" date="2022" name="Hortic Res">
        <title>The genome of Dioscorea zingiberensis sheds light on the biosynthesis, origin and evolution of the medicinally important diosgenin saponins.</title>
        <authorList>
            <person name="Li Y."/>
            <person name="Tan C."/>
            <person name="Li Z."/>
            <person name="Guo J."/>
            <person name="Li S."/>
            <person name="Chen X."/>
            <person name="Wang C."/>
            <person name="Dai X."/>
            <person name="Yang H."/>
            <person name="Song W."/>
            <person name="Hou L."/>
            <person name="Xu J."/>
            <person name="Tong Z."/>
            <person name="Xu A."/>
            <person name="Yuan X."/>
            <person name="Wang W."/>
            <person name="Yang Q."/>
            <person name="Chen L."/>
            <person name="Sun Z."/>
            <person name="Wang K."/>
            <person name="Pan B."/>
            <person name="Chen J."/>
            <person name="Bao Y."/>
            <person name="Liu F."/>
            <person name="Qi X."/>
            <person name="Gang D.R."/>
            <person name="Wen J."/>
            <person name="Li J."/>
        </authorList>
    </citation>
    <scope>NUCLEOTIDE SEQUENCE</scope>
    <source>
        <strain evidence="2">Dzin_1.0</strain>
    </source>
</reference>
<evidence type="ECO:0000313" key="2">
    <source>
        <dbReference type="EMBL" id="KAJ0973677.1"/>
    </source>
</evidence>
<name>A0A9D5CJJ5_9LILI</name>
<feature type="compositionally biased region" description="Polar residues" evidence="1">
    <location>
        <begin position="42"/>
        <end position="52"/>
    </location>
</feature>
<feature type="compositionally biased region" description="Polar residues" evidence="1">
    <location>
        <begin position="18"/>
        <end position="30"/>
    </location>
</feature>
<sequence length="100" mass="10784">MTPVGEPPPLGQVPPQPTCTRTGSPSSDVAPSTRARRPEAFQSPTIHSSPVTCPTAPVFPLLPARNTDKRSSPPLRQKKEERSGNVVWTGANLNLAKDYR</sequence>
<evidence type="ECO:0000313" key="3">
    <source>
        <dbReference type="Proteomes" id="UP001085076"/>
    </source>
</evidence>